<dbReference type="SUPFAM" id="SSF47473">
    <property type="entry name" value="EF-hand"/>
    <property type="match status" value="2"/>
</dbReference>
<keyword evidence="4" id="KW-0106">Calcium</keyword>
<organism evidence="10 11">
    <name type="scientific">Eleginops maclovinus</name>
    <name type="common">Patagonian blennie</name>
    <name type="synonym">Eleginus maclovinus</name>
    <dbReference type="NCBI Taxonomy" id="56733"/>
    <lineage>
        <taxon>Eukaryota</taxon>
        <taxon>Metazoa</taxon>
        <taxon>Chordata</taxon>
        <taxon>Craniata</taxon>
        <taxon>Vertebrata</taxon>
        <taxon>Euteleostomi</taxon>
        <taxon>Actinopterygii</taxon>
        <taxon>Neopterygii</taxon>
        <taxon>Teleostei</taxon>
        <taxon>Neoteleostei</taxon>
        <taxon>Acanthomorphata</taxon>
        <taxon>Eupercaria</taxon>
        <taxon>Perciformes</taxon>
        <taxon>Notothenioidei</taxon>
        <taxon>Eleginopidae</taxon>
        <taxon>Eleginops</taxon>
    </lineage>
</organism>
<proteinExistence type="predicted"/>
<dbReference type="InterPro" id="IPR000261">
    <property type="entry name" value="EH_dom"/>
</dbReference>
<dbReference type="InterPro" id="IPR002048">
    <property type="entry name" value="EF_hand_dom"/>
</dbReference>
<evidence type="ECO:0000259" key="8">
    <source>
        <dbReference type="PROSITE" id="PS50031"/>
    </source>
</evidence>
<feature type="coiled-coil region" evidence="6">
    <location>
        <begin position="761"/>
        <end position="792"/>
    </location>
</feature>
<feature type="domain" description="EF-hand" evidence="9">
    <location>
        <begin position="334"/>
        <end position="369"/>
    </location>
</feature>
<feature type="compositionally biased region" description="Polar residues" evidence="7">
    <location>
        <begin position="619"/>
        <end position="632"/>
    </location>
</feature>
<dbReference type="FunFam" id="1.10.238.10:FF:000039">
    <property type="entry name" value="RalBP1-associated Eps domain-containing protein 2 isoform 1"/>
    <property type="match status" value="1"/>
</dbReference>
<dbReference type="GO" id="GO:0005886">
    <property type="term" value="C:plasma membrane"/>
    <property type="evidence" value="ECO:0007669"/>
    <property type="project" value="TreeGrafter"/>
</dbReference>
<evidence type="ECO:0000256" key="4">
    <source>
        <dbReference type="ARBA" id="ARBA00022837"/>
    </source>
</evidence>
<feature type="region of interest" description="Disordered" evidence="7">
    <location>
        <begin position="135"/>
        <end position="206"/>
    </location>
</feature>
<dbReference type="PROSITE" id="PS50222">
    <property type="entry name" value="EF_HAND_2"/>
    <property type="match status" value="1"/>
</dbReference>
<gene>
    <name evidence="10" type="ORF">PBY51_006560</name>
</gene>
<accession>A0AAN8AEY6</accession>
<dbReference type="FunFam" id="1.10.238.10:FF:000084">
    <property type="entry name" value="ralBP1-associated Eps domain-containing protein 1 isoform X2"/>
    <property type="match status" value="1"/>
</dbReference>
<dbReference type="GO" id="GO:0016197">
    <property type="term" value="P:endosomal transport"/>
    <property type="evidence" value="ECO:0007669"/>
    <property type="project" value="TreeGrafter"/>
</dbReference>
<keyword evidence="3" id="KW-0677">Repeat</keyword>
<dbReference type="SMART" id="SM00027">
    <property type="entry name" value="EH"/>
    <property type="match status" value="2"/>
</dbReference>
<dbReference type="Pfam" id="PF12763">
    <property type="entry name" value="EH"/>
    <property type="match status" value="2"/>
</dbReference>
<dbReference type="PROSITE" id="PS50031">
    <property type="entry name" value="EH"/>
    <property type="match status" value="2"/>
</dbReference>
<evidence type="ECO:0008006" key="12">
    <source>
        <dbReference type="Google" id="ProtNLM"/>
    </source>
</evidence>
<feature type="domain" description="EH" evidence="8">
    <location>
        <begin position="301"/>
        <end position="385"/>
    </location>
</feature>
<feature type="compositionally biased region" description="Basic and acidic residues" evidence="7">
    <location>
        <begin position="676"/>
        <end position="686"/>
    </location>
</feature>
<evidence type="ECO:0000256" key="1">
    <source>
        <dbReference type="ARBA" id="ARBA00022553"/>
    </source>
</evidence>
<keyword evidence="11" id="KW-1185">Reference proteome</keyword>
<feature type="compositionally biased region" description="Polar residues" evidence="7">
    <location>
        <begin position="515"/>
        <end position="540"/>
    </location>
</feature>
<name>A0AAN8AEY6_ELEMC</name>
<dbReference type="GO" id="GO:0006897">
    <property type="term" value="P:endocytosis"/>
    <property type="evidence" value="ECO:0007669"/>
    <property type="project" value="TreeGrafter"/>
</dbReference>
<dbReference type="AlphaFoldDB" id="A0AAN8AEY6"/>
<evidence type="ECO:0000256" key="7">
    <source>
        <dbReference type="SAM" id="MobiDB-lite"/>
    </source>
</evidence>
<reference evidence="10 11" key="2">
    <citation type="journal article" date="2023" name="Mol. Biol. Evol.">
        <title>Genomics of Secondarily Temperate Adaptation in the Only Non-Antarctic Icefish.</title>
        <authorList>
            <person name="Rivera-Colon A.G."/>
            <person name="Rayamajhi N."/>
            <person name="Minhas B.F."/>
            <person name="Madrigal G."/>
            <person name="Bilyk K.T."/>
            <person name="Yoon V."/>
            <person name="Hune M."/>
            <person name="Gregory S."/>
            <person name="Cheng C.H.C."/>
            <person name="Catchen J.M."/>
        </authorList>
    </citation>
    <scope>NUCLEOTIDE SEQUENCE [LARGE SCALE GENOMIC DNA]</scope>
    <source>
        <strain evidence="10">JMC-PN-2008</strain>
    </source>
</reference>
<keyword evidence="1" id="KW-0597">Phosphoprotein</keyword>
<protein>
    <recommendedName>
        <fullName evidence="12">RALBP1 associated Eps domain containing 1</fullName>
    </recommendedName>
</protein>
<evidence type="ECO:0000256" key="5">
    <source>
        <dbReference type="ARBA" id="ARBA00023054"/>
    </source>
</evidence>
<dbReference type="Proteomes" id="UP001346869">
    <property type="component" value="Unassembled WGS sequence"/>
</dbReference>
<dbReference type="PANTHER" id="PTHR11216">
    <property type="entry name" value="EH DOMAIN"/>
    <property type="match status" value="1"/>
</dbReference>
<dbReference type="CDD" id="cd00052">
    <property type="entry name" value="EH"/>
    <property type="match status" value="1"/>
</dbReference>
<evidence type="ECO:0000313" key="10">
    <source>
        <dbReference type="EMBL" id="KAK5852713.1"/>
    </source>
</evidence>
<dbReference type="PANTHER" id="PTHR11216:SF63">
    <property type="entry name" value="RALBP1-ASSOCIATED EPS DOMAIN-CONTAINING PROTEIN 1"/>
    <property type="match status" value="1"/>
</dbReference>
<reference evidence="10 11" key="1">
    <citation type="journal article" date="2023" name="Genes (Basel)">
        <title>Chromosome-Level Genome Assembly and Circadian Gene Repertoire of the Patagonia Blennie Eleginops maclovinus-The Closest Ancestral Proxy of Antarctic Cryonotothenioids.</title>
        <authorList>
            <person name="Cheng C.C."/>
            <person name="Rivera-Colon A.G."/>
            <person name="Minhas B.F."/>
            <person name="Wilson L."/>
            <person name="Rayamajhi N."/>
            <person name="Vargas-Chacoff L."/>
            <person name="Catchen J.M."/>
        </authorList>
    </citation>
    <scope>NUCLEOTIDE SEQUENCE [LARGE SCALE GENOMIC DNA]</scope>
    <source>
        <strain evidence="10">JMC-PN-2008</strain>
    </source>
</reference>
<evidence type="ECO:0000313" key="11">
    <source>
        <dbReference type="Proteomes" id="UP001346869"/>
    </source>
</evidence>
<comment type="caution">
    <text evidence="10">The sequence shown here is derived from an EMBL/GenBank/DDBJ whole genome shotgun (WGS) entry which is preliminary data.</text>
</comment>
<feature type="compositionally biased region" description="Low complexity" evidence="7">
    <location>
        <begin position="633"/>
        <end position="647"/>
    </location>
</feature>
<dbReference type="InterPro" id="IPR011992">
    <property type="entry name" value="EF-hand-dom_pair"/>
</dbReference>
<dbReference type="GO" id="GO:0005509">
    <property type="term" value="F:calcium ion binding"/>
    <property type="evidence" value="ECO:0007669"/>
    <property type="project" value="InterPro"/>
</dbReference>
<evidence type="ECO:0000256" key="6">
    <source>
        <dbReference type="SAM" id="Coils"/>
    </source>
</evidence>
<feature type="region of interest" description="Disordered" evidence="7">
    <location>
        <begin position="515"/>
        <end position="732"/>
    </location>
</feature>
<evidence type="ECO:0000259" key="9">
    <source>
        <dbReference type="PROSITE" id="PS50222"/>
    </source>
</evidence>
<feature type="domain" description="EH" evidence="8">
    <location>
        <begin position="10"/>
        <end position="97"/>
    </location>
</feature>
<dbReference type="PROSITE" id="PS00018">
    <property type="entry name" value="EF_HAND_1"/>
    <property type="match status" value="1"/>
</dbReference>
<keyword evidence="5 6" id="KW-0175">Coiled coil</keyword>
<evidence type="ECO:0000256" key="3">
    <source>
        <dbReference type="ARBA" id="ARBA00022737"/>
    </source>
</evidence>
<sequence>MESLTLTDFEQKYYSDLFAYCDTDNTKKVASNGRVLDLFRAAQLPSEVVLQITELCGATRLGHFGRSQFYIALKLIAIAQSGLPLRVESLNSVKDLPLPRFVVGKNEAEARHAALYQDTDSQGLYPASAAAVMPRPPGRVIHNKKGPPPTTSLPVHEVIQPLAPSIEPQPEPTSPVVSPHQSPPTSPQSWRKHKRQPSGGNADRQPVVAPAGAVWTQFREPQAVPVPGEGMWPSHSPPPPGQESWVSFTADTPPSSAIPGMHPSSVQESTTIRTVASGATTNEIQRQTSGYDDPWKITDEQRQYYINQFKTIQPDLNGFIPGSSAKEFFTKSKLPILELSHIWELSDFDKDGALTLDEFCAAFHLVVARKNGYDLPEKLPESLMPKLIDLDDSAEVPDQAADVGYSGSPVEAWPEMNQNSEQWETFSERSSSSQTLTQFDSNIAPADPDTAIVHPVPIRMTPSKIHMQEMELKRTGSDHNHPTSPLLAKPPELSEEAKLPSSMKFVAANAVGDGYSSSDSFTSDQEPITRQRSHSGTSPETLKVVAPPPPPPRPHASHSRSSSLDMNRTFAVVTAAGQPPSSAIAYPPAVPPRPLPTQSSAPHTGLRGEAEVAPGGPTVLTTTSPQIPQQPNFADFSQFQAFAATDQPSSLPDVDIHSEPGQVEKPSEGAGPLRTVKSDGQADERVPATVSSAKCSGSGPLGPPPKPVRRRLKSEDELRPEDEQPGPQKSNVIAAVLATQPTIPRSVGKDKKAIQASIRRNKETNTVLARLNSELQQQLKDLLEERISLEVQLEQLRPFSHL</sequence>
<dbReference type="Gene3D" id="1.10.238.10">
    <property type="entry name" value="EF-hand"/>
    <property type="match status" value="2"/>
</dbReference>
<dbReference type="InterPro" id="IPR018247">
    <property type="entry name" value="EF_Hand_1_Ca_BS"/>
</dbReference>
<evidence type="ECO:0000256" key="2">
    <source>
        <dbReference type="ARBA" id="ARBA00022723"/>
    </source>
</evidence>
<dbReference type="EMBL" id="JAUZQC010000020">
    <property type="protein sequence ID" value="KAK5852713.1"/>
    <property type="molecule type" value="Genomic_DNA"/>
</dbReference>
<keyword evidence="2" id="KW-0479">Metal-binding</keyword>
<dbReference type="GO" id="GO:0005829">
    <property type="term" value="C:cytosol"/>
    <property type="evidence" value="ECO:0007669"/>
    <property type="project" value="UniProtKB-ARBA"/>
</dbReference>